<evidence type="ECO:0000256" key="2">
    <source>
        <dbReference type="RuleBase" id="RU366003"/>
    </source>
</evidence>
<organism evidence="3 4">
    <name type="scientific">Pediococcus argentinicus</name>
    <dbReference type="NCBI Taxonomy" id="480391"/>
    <lineage>
        <taxon>Bacteria</taxon>
        <taxon>Bacillati</taxon>
        <taxon>Bacillota</taxon>
        <taxon>Bacilli</taxon>
        <taxon>Lactobacillales</taxon>
        <taxon>Lactobacillaceae</taxon>
        <taxon>Pediococcus</taxon>
    </lineage>
</organism>
<evidence type="ECO:0000256" key="1">
    <source>
        <dbReference type="ARBA" id="ARBA00022801"/>
    </source>
</evidence>
<accession>A0A0R2NNS3</accession>
<dbReference type="EMBL" id="JQCQ01000003">
    <property type="protein sequence ID" value="KRO26080.1"/>
    <property type="molecule type" value="Genomic_DNA"/>
</dbReference>
<proteinExistence type="inferred from homology"/>
<comment type="similarity">
    <text evidence="2">Belongs to the PHP hydrolase family. HisK subfamily.</text>
</comment>
<evidence type="ECO:0000313" key="3">
    <source>
        <dbReference type="EMBL" id="KRO26080.1"/>
    </source>
</evidence>
<dbReference type="InterPro" id="IPR010140">
    <property type="entry name" value="Histidinol_P_phosphatase_HisJ"/>
</dbReference>
<dbReference type="OrthoDB" id="9775255at2"/>
<dbReference type="PANTHER" id="PTHR21039">
    <property type="entry name" value="HISTIDINOL PHOSPHATASE-RELATED"/>
    <property type="match status" value="1"/>
</dbReference>
<comment type="pathway">
    <text evidence="2">Amino-acid biosynthesis; L-histidine biosynthesis; L-histidine from 5-phospho-alpha-D-ribose 1-diphosphate: step 8/9.</text>
</comment>
<dbReference type="NCBIfam" id="NF005597">
    <property type="entry name" value="PRK07329.1"/>
    <property type="match status" value="1"/>
</dbReference>
<dbReference type="AlphaFoldDB" id="A0A0R2NNS3"/>
<dbReference type="GO" id="GO:0000105">
    <property type="term" value="P:L-histidine biosynthetic process"/>
    <property type="evidence" value="ECO:0007669"/>
    <property type="project" value="UniProtKB-UniRule"/>
</dbReference>
<dbReference type="EC" id="3.1.3.15" evidence="2"/>
<dbReference type="UniPathway" id="UPA00031">
    <property type="reaction ID" value="UER00013"/>
</dbReference>
<keyword evidence="4" id="KW-1185">Reference proteome</keyword>
<dbReference type="RefSeq" id="WP_057797992.1">
    <property type="nucleotide sequence ID" value="NZ_BJZZ01000003.1"/>
</dbReference>
<protein>
    <recommendedName>
        <fullName evidence="2">Histidinol-phosphatase</fullName>
        <shortName evidence="2">HolPase</shortName>
        <ecNumber evidence="2">3.1.3.15</ecNumber>
    </recommendedName>
</protein>
<dbReference type="PATRIC" id="fig|480391.4.peg.1010"/>
<comment type="caution">
    <text evidence="3">The sequence shown here is derived from an EMBL/GenBank/DDBJ whole genome shotgun (WGS) entry which is preliminary data.</text>
</comment>
<dbReference type="Proteomes" id="UP000051249">
    <property type="component" value="Unassembled WGS sequence"/>
</dbReference>
<dbReference type="GO" id="GO:0004401">
    <property type="term" value="F:histidinol-phosphatase activity"/>
    <property type="evidence" value="ECO:0007669"/>
    <property type="project" value="UniProtKB-UniRule"/>
</dbReference>
<dbReference type="SUPFAM" id="SSF89550">
    <property type="entry name" value="PHP domain-like"/>
    <property type="match status" value="1"/>
</dbReference>
<keyword evidence="2" id="KW-0368">Histidine biosynthesis</keyword>
<sequence>MEYYDQHMHTNFSFDSKEKMENYLSLVGNRMVTTEHLEFNNPEEKNQDSVPDYDAYVKEINRLKEKSGKRIYRGVEIGYSAGQEDKIRDYLAKHEFDVKILSFHQNGDLDFMNDKVRHMDPIDVATQYYKMMWKGINAFHDADILAHFDYGIRKLNLTSGMFQTTAGVLLTNIFKIAIRHDMAFELNTKSMYKYHNIGLYDYAIEIYKQLGGKRFTIGSDAHDAKNVYSHYDEALEMLKAHDIHHINIYSNNAMTVMPIDDVDEGIRY</sequence>
<dbReference type="PANTHER" id="PTHR21039:SF0">
    <property type="entry name" value="HISTIDINOL-PHOSPHATASE"/>
    <property type="match status" value="1"/>
</dbReference>
<dbReference type="InterPro" id="IPR016195">
    <property type="entry name" value="Pol/histidinol_Pase-like"/>
</dbReference>
<reference evidence="3 4" key="1">
    <citation type="journal article" date="2015" name="Genome Announc.">
        <title>Expanding the biotechnology potential of lactobacilli through comparative genomics of 213 strains and associated genera.</title>
        <authorList>
            <person name="Sun Z."/>
            <person name="Harris H.M."/>
            <person name="McCann A."/>
            <person name="Guo C."/>
            <person name="Argimon S."/>
            <person name="Zhang W."/>
            <person name="Yang X."/>
            <person name="Jeffery I.B."/>
            <person name="Cooney J.C."/>
            <person name="Kagawa T.F."/>
            <person name="Liu W."/>
            <person name="Song Y."/>
            <person name="Salvetti E."/>
            <person name="Wrobel A."/>
            <person name="Rasinkangas P."/>
            <person name="Parkhill J."/>
            <person name="Rea M.C."/>
            <person name="O'Sullivan O."/>
            <person name="Ritari J."/>
            <person name="Douillard F.P."/>
            <person name="Paul Ross R."/>
            <person name="Yang R."/>
            <person name="Briner A.E."/>
            <person name="Felis G.E."/>
            <person name="de Vos W.M."/>
            <person name="Barrangou R."/>
            <person name="Klaenhammer T.R."/>
            <person name="Caufield P.W."/>
            <person name="Cui Y."/>
            <person name="Zhang H."/>
            <person name="O'Toole P.W."/>
        </authorList>
    </citation>
    <scope>NUCLEOTIDE SEQUENCE [LARGE SCALE GENOMIC DNA]</scope>
    <source>
        <strain evidence="3 4">DSM 23026</strain>
    </source>
</reference>
<comment type="catalytic activity">
    <reaction evidence="2">
        <text>L-histidinol phosphate + H2O = L-histidinol + phosphate</text>
        <dbReference type="Rhea" id="RHEA:14465"/>
        <dbReference type="ChEBI" id="CHEBI:15377"/>
        <dbReference type="ChEBI" id="CHEBI:43474"/>
        <dbReference type="ChEBI" id="CHEBI:57699"/>
        <dbReference type="ChEBI" id="CHEBI:57980"/>
        <dbReference type="EC" id="3.1.3.15"/>
    </reaction>
</comment>
<dbReference type="GO" id="GO:0005737">
    <property type="term" value="C:cytoplasm"/>
    <property type="evidence" value="ECO:0007669"/>
    <property type="project" value="TreeGrafter"/>
</dbReference>
<dbReference type="Gene3D" id="3.20.20.140">
    <property type="entry name" value="Metal-dependent hydrolases"/>
    <property type="match status" value="1"/>
</dbReference>
<dbReference type="NCBIfam" id="TIGR01856">
    <property type="entry name" value="hisJ_fam"/>
    <property type="match status" value="1"/>
</dbReference>
<keyword evidence="1 2" id="KW-0378">Hydrolase</keyword>
<evidence type="ECO:0000313" key="4">
    <source>
        <dbReference type="Proteomes" id="UP000051249"/>
    </source>
</evidence>
<keyword evidence="2" id="KW-0028">Amino-acid biosynthesis</keyword>
<gene>
    <name evidence="3" type="ORF">IV88_GL000995</name>
</gene>
<name>A0A0R2NNS3_9LACO</name>